<dbReference type="EMBL" id="VKDB01000001">
    <property type="protein sequence ID" value="TSA87816.1"/>
    <property type="molecule type" value="Genomic_DNA"/>
</dbReference>
<evidence type="ECO:0000256" key="1">
    <source>
        <dbReference type="SAM" id="Phobius"/>
    </source>
</evidence>
<gene>
    <name evidence="2" type="ORF">FNU79_00750</name>
</gene>
<evidence type="ECO:0000313" key="2">
    <source>
        <dbReference type="EMBL" id="TSA87816.1"/>
    </source>
</evidence>
<dbReference type="GO" id="GO:0055085">
    <property type="term" value="P:transmembrane transport"/>
    <property type="evidence" value="ECO:0007669"/>
    <property type="project" value="InterPro"/>
</dbReference>
<sequence length="142" mass="16082">MPRTDVLPHTPPINIAPIKRRTISLEARFQRLSRRIADFSGTATAFTLALTSLVVWVVTGPLFRFSDGWQLVINTGTTIVTFLMVFLIQNAQNEDTRELHAKLDAVLQELRAERNMIHDADLLQLTPDEIMEEVRLGELGED</sequence>
<dbReference type="OrthoDB" id="119761at2"/>
<dbReference type="Pfam" id="PF04120">
    <property type="entry name" value="Iron_permease"/>
    <property type="match status" value="1"/>
</dbReference>
<keyword evidence="1" id="KW-0472">Membrane</keyword>
<keyword evidence="3" id="KW-1185">Reference proteome</keyword>
<proteinExistence type="predicted"/>
<keyword evidence="1" id="KW-0812">Transmembrane</keyword>
<keyword evidence="1" id="KW-1133">Transmembrane helix</keyword>
<reference evidence="2 3" key="1">
    <citation type="submission" date="2019-07" db="EMBL/GenBank/DDBJ databases">
        <title>Deinococcus detaillus sp. nov., isolated from humus soil in Antarctica.</title>
        <authorList>
            <person name="Zhang K."/>
        </authorList>
    </citation>
    <scope>NUCLEOTIDE SEQUENCE [LARGE SCALE GENOMIC DNA]</scope>
    <source>
        <strain evidence="2 3">H1</strain>
    </source>
</reference>
<dbReference type="Proteomes" id="UP000316092">
    <property type="component" value="Unassembled WGS sequence"/>
</dbReference>
<accession>A0A553V5V3</accession>
<dbReference type="AlphaFoldDB" id="A0A553V5V3"/>
<name>A0A553V5V3_9DEIO</name>
<dbReference type="InterPro" id="IPR007251">
    <property type="entry name" value="Iron_permease_Fet4"/>
</dbReference>
<feature type="transmembrane region" description="Helical" evidence="1">
    <location>
        <begin position="36"/>
        <end position="57"/>
    </location>
</feature>
<protein>
    <submittedName>
        <fullName evidence="2">Low affinity iron permease family protein</fullName>
    </submittedName>
</protein>
<evidence type="ECO:0000313" key="3">
    <source>
        <dbReference type="Proteomes" id="UP000316092"/>
    </source>
</evidence>
<comment type="caution">
    <text evidence="2">The sequence shown here is derived from an EMBL/GenBank/DDBJ whole genome shotgun (WGS) entry which is preliminary data.</text>
</comment>
<organism evidence="2 3">
    <name type="scientific">Deinococcus detaillensis</name>
    <dbReference type="NCBI Taxonomy" id="2592048"/>
    <lineage>
        <taxon>Bacteria</taxon>
        <taxon>Thermotogati</taxon>
        <taxon>Deinococcota</taxon>
        <taxon>Deinococci</taxon>
        <taxon>Deinococcales</taxon>
        <taxon>Deinococcaceae</taxon>
        <taxon>Deinococcus</taxon>
    </lineage>
</organism>
<dbReference type="RefSeq" id="WP_143719022.1">
    <property type="nucleotide sequence ID" value="NZ_VKDB01000001.1"/>
</dbReference>
<feature type="transmembrane region" description="Helical" evidence="1">
    <location>
        <begin position="69"/>
        <end position="88"/>
    </location>
</feature>